<protein>
    <submittedName>
        <fullName evidence="1">Uncharacterized protein</fullName>
    </submittedName>
</protein>
<reference evidence="1" key="1">
    <citation type="journal article" date="2020" name="Nature">
        <title>Giant virus diversity and host interactions through global metagenomics.</title>
        <authorList>
            <person name="Schulz F."/>
            <person name="Roux S."/>
            <person name="Paez-Espino D."/>
            <person name="Jungbluth S."/>
            <person name="Walsh D.A."/>
            <person name="Denef V.J."/>
            <person name="McMahon K.D."/>
            <person name="Konstantinidis K.T."/>
            <person name="Eloe-Fadrosh E.A."/>
            <person name="Kyrpides N.C."/>
            <person name="Woyke T."/>
        </authorList>
    </citation>
    <scope>NUCLEOTIDE SEQUENCE</scope>
    <source>
        <strain evidence="1">GVMAG-S-1004661-13</strain>
    </source>
</reference>
<dbReference type="AlphaFoldDB" id="A0A6C0ABR5"/>
<organism evidence="1">
    <name type="scientific">viral metagenome</name>
    <dbReference type="NCBI Taxonomy" id="1070528"/>
    <lineage>
        <taxon>unclassified sequences</taxon>
        <taxon>metagenomes</taxon>
        <taxon>organismal metagenomes</taxon>
    </lineage>
</organism>
<sequence>MEILKIDQIDFNLIDYSETYSSNAKYCHHVRYNKKEFFLKTPPMRIDTLFVKKKIIEIGLEISVELDNFFKELDNKLVNDFKEENGYKVFKVTTKKMLLESGVYSRGLKLKLPNTENFKTLIYNKNKEIIDSSELKINSYIRIGLELSSVWCNQNGVFGLYLKPHQIKLESNKNCHIDNYNNDYRLDEIVELNKSNNLVLESTLDTVINDFNNTEYTSSASDY</sequence>
<accession>A0A6C0ABR5</accession>
<name>A0A6C0ABR5_9ZZZZ</name>
<evidence type="ECO:0000313" key="1">
    <source>
        <dbReference type="EMBL" id="QHS77158.1"/>
    </source>
</evidence>
<dbReference type="EMBL" id="MN740543">
    <property type="protein sequence ID" value="QHS77158.1"/>
    <property type="molecule type" value="Genomic_DNA"/>
</dbReference>
<proteinExistence type="predicted"/>